<sequence length="148" mass="16632">MAVNEEIIKKIVETIISEACVSPDENGIKKHRDKSGVMVIKTKSIKAEQWEQPGVYLKQATSLEEAPRMGCGVMELDRDGTLAWTLTYDEYDYVIDGILQIEIDGRTVTGCEGDIILIPRNSHVIFKTPCSTRYAYFVYPADVVDEIV</sequence>
<dbReference type="RefSeq" id="WP_162360899.1">
    <property type="nucleotide sequence ID" value="NZ_CP047591.1"/>
</dbReference>
<evidence type="ECO:0000313" key="2">
    <source>
        <dbReference type="Proteomes" id="UP000463883"/>
    </source>
</evidence>
<dbReference type="KEGG" id="amic:Ami3637_00840"/>
<dbReference type="SUPFAM" id="SSF51182">
    <property type="entry name" value="RmlC-like cupins"/>
    <property type="match status" value="1"/>
</dbReference>
<dbReference type="AlphaFoldDB" id="A0A6P1MDC1"/>
<dbReference type="Gene3D" id="2.60.120.10">
    <property type="entry name" value="Jelly Rolls"/>
    <property type="match status" value="1"/>
</dbReference>
<dbReference type="InterPro" id="IPR010424">
    <property type="entry name" value="EutQ"/>
</dbReference>
<dbReference type="PANTHER" id="PTHR36169">
    <property type="entry name" value="ETHANOLAMINE UTILIZATION PROTEIN EUTQ"/>
    <property type="match status" value="1"/>
</dbReference>
<reference evidence="1 2" key="1">
    <citation type="submission" date="2020-01" db="EMBL/GenBank/DDBJ databases">
        <title>Genomic analysis of Aminipila sp. CBA3637.</title>
        <authorList>
            <person name="Kim Y.B."/>
            <person name="Roh S.W."/>
        </authorList>
    </citation>
    <scope>NUCLEOTIDE SEQUENCE [LARGE SCALE GENOMIC DNA]</scope>
    <source>
        <strain evidence="1 2">CBA3637</strain>
    </source>
</reference>
<name>A0A6P1MDC1_9FIRM</name>
<dbReference type="PANTHER" id="PTHR36169:SF1">
    <property type="entry name" value="ACETATE KINASE EUTQ"/>
    <property type="match status" value="1"/>
</dbReference>
<accession>A0A6P1MDC1</accession>
<dbReference type="Pfam" id="PF06249">
    <property type="entry name" value="EutQ"/>
    <property type="match status" value="1"/>
</dbReference>
<keyword evidence="2" id="KW-1185">Reference proteome</keyword>
<proteinExistence type="predicted"/>
<dbReference type="Proteomes" id="UP000463883">
    <property type="component" value="Chromosome"/>
</dbReference>
<dbReference type="InterPro" id="IPR014710">
    <property type="entry name" value="RmlC-like_jellyroll"/>
</dbReference>
<dbReference type="EMBL" id="CP047591">
    <property type="protein sequence ID" value="QHI71123.1"/>
    <property type="molecule type" value="Genomic_DNA"/>
</dbReference>
<evidence type="ECO:0000313" key="1">
    <source>
        <dbReference type="EMBL" id="QHI71123.1"/>
    </source>
</evidence>
<gene>
    <name evidence="1" type="ORF">Ami3637_00840</name>
</gene>
<dbReference type="CDD" id="cd02228">
    <property type="entry name" value="cupin_EutQ"/>
    <property type="match status" value="1"/>
</dbReference>
<organism evidence="1 2">
    <name type="scientific">Aminipila terrae</name>
    <dbReference type="NCBI Taxonomy" id="2697030"/>
    <lineage>
        <taxon>Bacteria</taxon>
        <taxon>Bacillati</taxon>
        <taxon>Bacillota</taxon>
        <taxon>Clostridia</taxon>
        <taxon>Peptostreptococcales</taxon>
        <taxon>Anaerovoracaceae</taxon>
        <taxon>Aminipila</taxon>
    </lineage>
</organism>
<protein>
    <submittedName>
        <fullName evidence="1">Ethanolamine utilization protein EutQ</fullName>
    </submittedName>
</protein>
<dbReference type="InterPro" id="IPR011051">
    <property type="entry name" value="RmlC_Cupin_sf"/>
</dbReference>